<dbReference type="EMBL" id="JAIVFQ010000100">
    <property type="protein sequence ID" value="MCC5603944.1"/>
    <property type="molecule type" value="Genomic_DNA"/>
</dbReference>
<dbReference type="Proteomes" id="UP001199525">
    <property type="component" value="Unassembled WGS sequence"/>
</dbReference>
<protein>
    <submittedName>
        <fullName evidence="2">Uncharacterized protein</fullName>
    </submittedName>
</protein>
<name>A0ABS8IJE6_9NOSO</name>
<comment type="caution">
    <text evidence="2">The sequence shown here is derived from an EMBL/GenBank/DDBJ whole genome shotgun (WGS) entry which is preliminary data.</text>
</comment>
<organism evidence="2 3">
    <name type="scientific">Nostoc favosum CHAB5714</name>
    <dbReference type="NCBI Taxonomy" id="2780399"/>
    <lineage>
        <taxon>Bacteria</taxon>
        <taxon>Bacillati</taxon>
        <taxon>Cyanobacteriota</taxon>
        <taxon>Cyanophyceae</taxon>
        <taxon>Nostocales</taxon>
        <taxon>Nostocaceae</taxon>
        <taxon>Nostoc</taxon>
        <taxon>Nostoc favosum</taxon>
    </lineage>
</organism>
<feature type="compositionally biased region" description="Polar residues" evidence="1">
    <location>
        <begin position="35"/>
        <end position="49"/>
    </location>
</feature>
<proteinExistence type="predicted"/>
<evidence type="ECO:0000256" key="1">
    <source>
        <dbReference type="SAM" id="MobiDB-lite"/>
    </source>
</evidence>
<feature type="region of interest" description="Disordered" evidence="1">
    <location>
        <begin position="21"/>
        <end position="49"/>
    </location>
</feature>
<evidence type="ECO:0000313" key="2">
    <source>
        <dbReference type="EMBL" id="MCC5603944.1"/>
    </source>
</evidence>
<sequence length="49" mass="5328">MVVGQLSPAISPRVVNVTMAARKNKVPERPEPTQAPAQKRSSLNCSNRL</sequence>
<accession>A0ABS8IJE6</accession>
<reference evidence="2 3" key="1">
    <citation type="journal article" date="2021" name="Microorganisms">
        <title>Genome Evolution of Filamentous Cyanobacterium Nostoc Species: From Facultative Symbiosis to Free Living.</title>
        <authorList>
            <person name="Huo D."/>
            <person name="Li H."/>
            <person name="Cai F."/>
            <person name="Guo X."/>
            <person name="Qiao Z."/>
            <person name="Wang W."/>
            <person name="Yu G."/>
            <person name="Li R."/>
        </authorList>
    </citation>
    <scope>NUCLEOTIDE SEQUENCE [LARGE SCALE GENOMIC DNA]</scope>
    <source>
        <strain evidence="2 3">CHAB 5714</strain>
    </source>
</reference>
<keyword evidence="3" id="KW-1185">Reference proteome</keyword>
<evidence type="ECO:0000313" key="3">
    <source>
        <dbReference type="Proteomes" id="UP001199525"/>
    </source>
</evidence>
<gene>
    <name evidence="2" type="ORF">LC586_33450</name>
</gene>